<evidence type="ECO:0000313" key="5">
    <source>
        <dbReference type="Proteomes" id="UP000826656"/>
    </source>
</evidence>
<protein>
    <recommendedName>
        <fullName evidence="3">Reverse transcriptase domain-containing protein</fullName>
    </recommendedName>
</protein>
<dbReference type="EMBL" id="JAIVGD010000003">
    <property type="protein sequence ID" value="KAH0776358.1"/>
    <property type="molecule type" value="Genomic_DNA"/>
</dbReference>
<keyword evidence="5" id="KW-1185">Reference proteome</keyword>
<dbReference type="PANTHER" id="PTHR24559">
    <property type="entry name" value="TRANSPOSON TY3-I GAG-POL POLYPROTEIN"/>
    <property type="match status" value="1"/>
</dbReference>
<dbReference type="Pfam" id="PF00078">
    <property type="entry name" value="RVT_1"/>
    <property type="match status" value="1"/>
</dbReference>
<dbReference type="InterPro" id="IPR043502">
    <property type="entry name" value="DNA/RNA_pol_sf"/>
</dbReference>
<dbReference type="Gene3D" id="3.30.70.270">
    <property type="match status" value="1"/>
</dbReference>
<feature type="compositionally biased region" description="Low complexity" evidence="1">
    <location>
        <begin position="186"/>
        <end position="196"/>
    </location>
</feature>
<feature type="compositionally biased region" description="Polar residues" evidence="1">
    <location>
        <begin position="228"/>
        <end position="242"/>
    </location>
</feature>
<feature type="domain" description="Reverse transcriptase" evidence="3">
    <location>
        <begin position="282"/>
        <end position="392"/>
    </location>
</feature>
<dbReference type="PANTHER" id="PTHR24559:SF444">
    <property type="entry name" value="REVERSE TRANSCRIPTASE DOMAIN-CONTAINING PROTEIN"/>
    <property type="match status" value="1"/>
</dbReference>
<reference evidence="4 5" key="1">
    <citation type="journal article" date="2021" name="bioRxiv">
        <title>Chromosome-scale and haplotype-resolved genome assembly of a tetraploid potato cultivar.</title>
        <authorList>
            <person name="Sun H."/>
            <person name="Jiao W.-B."/>
            <person name="Krause K."/>
            <person name="Campoy J.A."/>
            <person name="Goel M."/>
            <person name="Folz-Donahue K."/>
            <person name="Kukat C."/>
            <person name="Huettel B."/>
            <person name="Schneeberger K."/>
        </authorList>
    </citation>
    <scope>NUCLEOTIDE SEQUENCE [LARGE SCALE GENOMIC DNA]</scope>
    <source>
        <strain evidence="4">SolTubOtavaFocal</strain>
        <tissue evidence="4">Leaves</tissue>
    </source>
</reference>
<dbReference type="CDD" id="cd01647">
    <property type="entry name" value="RT_LTR"/>
    <property type="match status" value="1"/>
</dbReference>
<evidence type="ECO:0000256" key="1">
    <source>
        <dbReference type="SAM" id="MobiDB-lite"/>
    </source>
</evidence>
<evidence type="ECO:0000256" key="2">
    <source>
        <dbReference type="SAM" id="Phobius"/>
    </source>
</evidence>
<feature type="transmembrane region" description="Helical" evidence="2">
    <location>
        <begin position="340"/>
        <end position="359"/>
    </location>
</feature>
<accession>A0ABQ7W6M3</accession>
<sequence>MPPRRAYRRNVNACNSNTTPPVPDQEVLNAEFQNVIQLLAQSVTNQNNQQVPVPAGSRSGSVAARVRDFVRMNSPEFVVSQVGEDPQNFIDEVKKIFGVMYAPHIVADVMAQIKKFLYVVSGFVKTECQNAMLLEDMNISRLITHAQVEVDKHREKVKYNKNARTAISSTSIPSYGFRQDQKGRASGSKSQGSVSSNRTYPTCPKNGKNHPGECLAGKDECFGCGQTDQGGNNSRAQSTTPTAPAGRPTQQGTLSGTGGGQRQNWLYALQARQDQEDSPDVGASNFSKIDLRSGYHQLRVRDTDIPKATFRTRYGHYGFVIMAFGLTYAPAAFMDLMSRVFKQYLDLFVIFFIVAILIYSRNEEEHVTHLRVVLQTLKDRQLFAKFIKCHEKWPRSTSPTDIRSFLGLAGYYRRRWLEFLKEYDTNVLYHPGKANVVEDALSRLSMGSVAHIEEERKELAKDVHRLTRLGVFLMSISDGGVTVQNGSESSLVAEVKEKQGSDPILLQIKGAVHQQEG</sequence>
<keyword evidence="2" id="KW-0472">Membrane</keyword>
<keyword evidence="2" id="KW-0812">Transmembrane</keyword>
<dbReference type="InterPro" id="IPR053134">
    <property type="entry name" value="RNA-dir_DNA_polymerase"/>
</dbReference>
<comment type="caution">
    <text evidence="4">The sequence shown here is derived from an EMBL/GenBank/DDBJ whole genome shotgun (WGS) entry which is preliminary data.</text>
</comment>
<proteinExistence type="predicted"/>
<evidence type="ECO:0000259" key="3">
    <source>
        <dbReference type="Pfam" id="PF00078"/>
    </source>
</evidence>
<dbReference type="Gene3D" id="3.10.10.10">
    <property type="entry name" value="HIV Type 1 Reverse Transcriptase, subunit A, domain 1"/>
    <property type="match status" value="1"/>
</dbReference>
<feature type="region of interest" description="Disordered" evidence="1">
    <location>
        <begin position="228"/>
        <end position="258"/>
    </location>
</feature>
<gene>
    <name evidence="4" type="ORF">KY290_007769</name>
</gene>
<evidence type="ECO:0000313" key="4">
    <source>
        <dbReference type="EMBL" id="KAH0776358.1"/>
    </source>
</evidence>
<feature type="region of interest" description="Disordered" evidence="1">
    <location>
        <begin position="170"/>
        <end position="208"/>
    </location>
</feature>
<dbReference type="InterPro" id="IPR043128">
    <property type="entry name" value="Rev_trsase/Diguanyl_cyclase"/>
</dbReference>
<dbReference type="SUPFAM" id="SSF56672">
    <property type="entry name" value="DNA/RNA polymerases"/>
    <property type="match status" value="1"/>
</dbReference>
<organism evidence="4 5">
    <name type="scientific">Solanum tuberosum</name>
    <name type="common">Potato</name>
    <dbReference type="NCBI Taxonomy" id="4113"/>
    <lineage>
        <taxon>Eukaryota</taxon>
        <taxon>Viridiplantae</taxon>
        <taxon>Streptophyta</taxon>
        <taxon>Embryophyta</taxon>
        <taxon>Tracheophyta</taxon>
        <taxon>Spermatophyta</taxon>
        <taxon>Magnoliopsida</taxon>
        <taxon>eudicotyledons</taxon>
        <taxon>Gunneridae</taxon>
        <taxon>Pentapetalae</taxon>
        <taxon>asterids</taxon>
        <taxon>lamiids</taxon>
        <taxon>Solanales</taxon>
        <taxon>Solanaceae</taxon>
        <taxon>Solanoideae</taxon>
        <taxon>Solaneae</taxon>
        <taxon>Solanum</taxon>
    </lineage>
</organism>
<dbReference type="InterPro" id="IPR000477">
    <property type="entry name" value="RT_dom"/>
</dbReference>
<name>A0ABQ7W6M3_SOLTU</name>
<dbReference type="Proteomes" id="UP000826656">
    <property type="component" value="Unassembled WGS sequence"/>
</dbReference>
<keyword evidence="2" id="KW-1133">Transmembrane helix</keyword>
<feature type="transmembrane region" description="Helical" evidence="2">
    <location>
        <begin position="314"/>
        <end position="334"/>
    </location>
</feature>